<dbReference type="PANTHER" id="PTHR22854">
    <property type="entry name" value="TRYPTOPHAN BIOSYNTHESIS PROTEIN"/>
    <property type="match status" value="1"/>
</dbReference>
<keyword evidence="7 8" id="KW-0456">Lyase</keyword>
<evidence type="ECO:0000256" key="2">
    <source>
        <dbReference type="ARBA" id="ARBA00004696"/>
    </source>
</evidence>
<protein>
    <recommendedName>
        <fullName evidence="8">Indole-3-glycerol phosphate synthase</fullName>
        <shortName evidence="8">IGPS</shortName>
        <ecNumber evidence="8">4.1.1.48</ecNumber>
    </recommendedName>
</protein>
<sequence length="265" mass="28613">MPTPNILQKILAQKTLEIAAAKNTISAQELQARIALMGPARSLRDALQRNGLSVIAEIKKASPSAGVIRENFNPPEIARSYINASADAISMLTDEKFFHGSLAYIPQIRPFTPIPILRKDFIIDRYQLLEARAAGADAVLLIVAALEKAQLRDLLRQTRELGMEALVETHTAAEMDIALDAGADIIGINNRSLETFQIDLATTEQLALLAPESVVIVAESGLHTRDDVQRMIAAGVDAILVGTHFMKSPDPGAALQAFLSGRGEC</sequence>
<dbReference type="SUPFAM" id="SSF51366">
    <property type="entry name" value="Ribulose-phoshate binding barrel"/>
    <property type="match status" value="1"/>
</dbReference>
<dbReference type="HAMAP" id="MF_00134_A">
    <property type="entry name" value="IGPS_A"/>
    <property type="match status" value="1"/>
</dbReference>
<dbReference type="EC" id="4.1.1.48" evidence="8"/>
<dbReference type="CDD" id="cd00331">
    <property type="entry name" value="IGPS"/>
    <property type="match status" value="1"/>
</dbReference>
<dbReference type="Proteomes" id="UP000030700">
    <property type="component" value="Unassembled WGS sequence"/>
</dbReference>
<evidence type="ECO:0000256" key="6">
    <source>
        <dbReference type="ARBA" id="ARBA00023141"/>
    </source>
</evidence>
<dbReference type="InterPro" id="IPR013798">
    <property type="entry name" value="Indole-3-glycerol_P_synth_dom"/>
</dbReference>
<dbReference type="PANTHER" id="PTHR22854:SF2">
    <property type="entry name" value="INDOLE-3-GLYCEROL-PHOSPHATE SYNTHASE"/>
    <property type="match status" value="1"/>
</dbReference>
<keyword evidence="3 8" id="KW-0028">Amino-acid biosynthesis</keyword>
<dbReference type="NCBIfam" id="NF001377">
    <property type="entry name" value="PRK00278.2-4"/>
    <property type="match status" value="1"/>
</dbReference>
<dbReference type="InterPro" id="IPR045186">
    <property type="entry name" value="Indole-3-glycerol_P_synth"/>
</dbReference>
<gene>
    <name evidence="8" type="primary">trpC</name>
    <name evidence="10" type="ORF">U14_02535</name>
</gene>
<feature type="domain" description="Indole-3-glycerol phosphate synthase" evidence="9">
    <location>
        <begin position="7"/>
        <end position="256"/>
    </location>
</feature>
<dbReference type="InterPro" id="IPR001468">
    <property type="entry name" value="Indole-3-GlycerolPSynthase_CS"/>
</dbReference>
<keyword evidence="5 8" id="KW-0822">Tryptophan biosynthesis</keyword>
<dbReference type="FunFam" id="3.20.20.70:FF:000024">
    <property type="entry name" value="Indole-3-glycerol phosphate synthase"/>
    <property type="match status" value="1"/>
</dbReference>
<comment type="catalytic activity">
    <reaction evidence="1 8">
        <text>1-(2-carboxyphenylamino)-1-deoxy-D-ribulose 5-phosphate + H(+) = (1S,2R)-1-C-(indol-3-yl)glycerol 3-phosphate + CO2 + H2O</text>
        <dbReference type="Rhea" id="RHEA:23476"/>
        <dbReference type="ChEBI" id="CHEBI:15377"/>
        <dbReference type="ChEBI" id="CHEBI:15378"/>
        <dbReference type="ChEBI" id="CHEBI:16526"/>
        <dbReference type="ChEBI" id="CHEBI:58613"/>
        <dbReference type="ChEBI" id="CHEBI:58866"/>
        <dbReference type="EC" id="4.1.1.48"/>
    </reaction>
</comment>
<dbReference type="UniPathway" id="UPA00035">
    <property type="reaction ID" value="UER00043"/>
</dbReference>
<evidence type="ECO:0000256" key="8">
    <source>
        <dbReference type="HAMAP-Rule" id="MF_00134"/>
    </source>
</evidence>
<name>A0A081BLM6_9BACT</name>
<dbReference type="HOGENOM" id="CLU_034247_2_0_0"/>
<dbReference type="HAMAP" id="MF_00134_B">
    <property type="entry name" value="IGPS_B"/>
    <property type="match status" value="1"/>
</dbReference>
<dbReference type="GO" id="GO:0000162">
    <property type="term" value="P:L-tryptophan biosynthetic process"/>
    <property type="evidence" value="ECO:0007669"/>
    <property type="project" value="UniProtKB-UniRule"/>
</dbReference>
<evidence type="ECO:0000313" key="10">
    <source>
        <dbReference type="EMBL" id="GAK51292.1"/>
    </source>
</evidence>
<dbReference type="PROSITE" id="PS00614">
    <property type="entry name" value="IGPS"/>
    <property type="match status" value="1"/>
</dbReference>
<evidence type="ECO:0000256" key="3">
    <source>
        <dbReference type="ARBA" id="ARBA00022605"/>
    </source>
</evidence>
<reference evidence="10" key="1">
    <citation type="journal article" date="2015" name="PeerJ">
        <title>First genomic representation of candidate bacterial phylum KSB3 points to enhanced environmental sensing as a trigger of wastewater bulking.</title>
        <authorList>
            <person name="Sekiguchi Y."/>
            <person name="Ohashi A."/>
            <person name="Parks D.H."/>
            <person name="Yamauchi T."/>
            <person name="Tyson G.W."/>
            <person name="Hugenholtz P."/>
        </authorList>
    </citation>
    <scope>NUCLEOTIDE SEQUENCE [LARGE SCALE GENOMIC DNA]</scope>
</reference>
<accession>A0A081BLM6</accession>
<keyword evidence="6 8" id="KW-0057">Aromatic amino acid biosynthesis</keyword>
<dbReference type="InterPro" id="IPR013785">
    <property type="entry name" value="Aldolase_TIM"/>
</dbReference>
<dbReference type="GO" id="GO:0004640">
    <property type="term" value="F:phosphoribosylanthranilate isomerase activity"/>
    <property type="evidence" value="ECO:0007669"/>
    <property type="project" value="TreeGrafter"/>
</dbReference>
<dbReference type="InterPro" id="IPR011060">
    <property type="entry name" value="RibuloseP-bd_barrel"/>
</dbReference>
<keyword evidence="4 8" id="KW-0210">Decarboxylase</keyword>
<evidence type="ECO:0000256" key="5">
    <source>
        <dbReference type="ARBA" id="ARBA00022822"/>
    </source>
</evidence>
<dbReference type="Gene3D" id="3.20.20.70">
    <property type="entry name" value="Aldolase class I"/>
    <property type="match status" value="1"/>
</dbReference>
<dbReference type="AlphaFoldDB" id="A0A081BLM6"/>
<dbReference type="EMBL" id="DF820457">
    <property type="protein sequence ID" value="GAK51292.1"/>
    <property type="molecule type" value="Genomic_DNA"/>
</dbReference>
<proteinExistence type="inferred from homology"/>
<dbReference type="STRING" id="1499966.U14_02535"/>
<dbReference type="Pfam" id="PF00218">
    <property type="entry name" value="IGPS"/>
    <property type="match status" value="1"/>
</dbReference>
<evidence type="ECO:0000256" key="7">
    <source>
        <dbReference type="ARBA" id="ARBA00023239"/>
    </source>
</evidence>
<evidence type="ECO:0000256" key="4">
    <source>
        <dbReference type="ARBA" id="ARBA00022793"/>
    </source>
</evidence>
<comment type="similarity">
    <text evidence="8">Belongs to the TrpC family.</text>
</comment>
<evidence type="ECO:0000313" key="11">
    <source>
        <dbReference type="Proteomes" id="UP000030700"/>
    </source>
</evidence>
<organism evidence="10">
    <name type="scientific">Candidatus Moduliflexus flocculans</name>
    <dbReference type="NCBI Taxonomy" id="1499966"/>
    <lineage>
        <taxon>Bacteria</taxon>
        <taxon>Candidatus Moduliflexota</taxon>
        <taxon>Candidatus Moduliflexia</taxon>
        <taxon>Candidatus Moduliflexales</taxon>
        <taxon>Candidatus Moduliflexaceae</taxon>
    </lineage>
</organism>
<keyword evidence="11" id="KW-1185">Reference proteome</keyword>
<evidence type="ECO:0000256" key="1">
    <source>
        <dbReference type="ARBA" id="ARBA00001633"/>
    </source>
</evidence>
<comment type="pathway">
    <text evidence="2 8">Amino-acid biosynthesis; L-tryptophan biosynthesis; L-tryptophan from chorismate: step 4/5.</text>
</comment>
<evidence type="ECO:0000259" key="9">
    <source>
        <dbReference type="Pfam" id="PF00218"/>
    </source>
</evidence>
<dbReference type="GO" id="GO:0004425">
    <property type="term" value="F:indole-3-glycerol-phosphate synthase activity"/>
    <property type="evidence" value="ECO:0007669"/>
    <property type="project" value="UniProtKB-UniRule"/>
</dbReference>